<dbReference type="Pfam" id="PF12728">
    <property type="entry name" value="HTH_17"/>
    <property type="match status" value="1"/>
</dbReference>
<feature type="region of interest" description="Disordered" evidence="1">
    <location>
        <begin position="1"/>
        <end position="20"/>
    </location>
</feature>
<protein>
    <recommendedName>
        <fullName evidence="2">Helix-turn-helix domain-containing protein</fullName>
    </recommendedName>
</protein>
<keyword evidence="4" id="KW-1185">Reference proteome</keyword>
<sequence length="93" mass="10686">MSHRNTGFYSAYDKDQLPHTGSSTYRRAVAARQPLITTRDLARHLQVHPETVREWVRDGRITPAATTPGGQFRFDLDDVLRQLGQPRKRPETD</sequence>
<evidence type="ECO:0000313" key="4">
    <source>
        <dbReference type="Proteomes" id="UP001500804"/>
    </source>
</evidence>
<evidence type="ECO:0000313" key="3">
    <source>
        <dbReference type="EMBL" id="GAA5135422.1"/>
    </source>
</evidence>
<dbReference type="Proteomes" id="UP001500804">
    <property type="component" value="Unassembled WGS sequence"/>
</dbReference>
<evidence type="ECO:0000259" key="2">
    <source>
        <dbReference type="Pfam" id="PF12728"/>
    </source>
</evidence>
<comment type="caution">
    <text evidence="3">The sequence shown here is derived from an EMBL/GenBank/DDBJ whole genome shotgun (WGS) entry which is preliminary data.</text>
</comment>
<dbReference type="EMBL" id="BAABJO010000032">
    <property type="protein sequence ID" value="GAA5135422.1"/>
    <property type="molecule type" value="Genomic_DNA"/>
</dbReference>
<name>A0ABP9NWM2_9PSEU</name>
<dbReference type="SUPFAM" id="SSF46955">
    <property type="entry name" value="Putative DNA-binding domain"/>
    <property type="match status" value="1"/>
</dbReference>
<organism evidence="3 4">
    <name type="scientific">Pseudonocardia adelaidensis</name>
    <dbReference type="NCBI Taxonomy" id="648754"/>
    <lineage>
        <taxon>Bacteria</taxon>
        <taxon>Bacillati</taxon>
        <taxon>Actinomycetota</taxon>
        <taxon>Actinomycetes</taxon>
        <taxon>Pseudonocardiales</taxon>
        <taxon>Pseudonocardiaceae</taxon>
        <taxon>Pseudonocardia</taxon>
    </lineage>
</organism>
<accession>A0ABP9NWM2</accession>
<feature type="domain" description="Helix-turn-helix" evidence="2">
    <location>
        <begin position="36"/>
        <end position="81"/>
    </location>
</feature>
<dbReference type="Gene3D" id="1.10.1660.10">
    <property type="match status" value="1"/>
</dbReference>
<gene>
    <name evidence="3" type="ORF">GCM10023320_64930</name>
</gene>
<evidence type="ECO:0000256" key="1">
    <source>
        <dbReference type="SAM" id="MobiDB-lite"/>
    </source>
</evidence>
<reference evidence="4" key="1">
    <citation type="journal article" date="2019" name="Int. J. Syst. Evol. Microbiol.">
        <title>The Global Catalogue of Microorganisms (GCM) 10K type strain sequencing project: providing services to taxonomists for standard genome sequencing and annotation.</title>
        <authorList>
            <consortium name="The Broad Institute Genomics Platform"/>
            <consortium name="The Broad Institute Genome Sequencing Center for Infectious Disease"/>
            <person name="Wu L."/>
            <person name="Ma J."/>
        </authorList>
    </citation>
    <scope>NUCLEOTIDE SEQUENCE [LARGE SCALE GENOMIC DNA]</scope>
    <source>
        <strain evidence="4">JCM 18302</strain>
    </source>
</reference>
<proteinExistence type="predicted"/>
<dbReference type="InterPro" id="IPR041657">
    <property type="entry name" value="HTH_17"/>
</dbReference>
<dbReference type="InterPro" id="IPR009061">
    <property type="entry name" value="DNA-bd_dom_put_sf"/>
</dbReference>
<dbReference type="InterPro" id="IPR010093">
    <property type="entry name" value="SinI_DNA-bd"/>
</dbReference>
<dbReference type="NCBIfam" id="TIGR01764">
    <property type="entry name" value="excise"/>
    <property type="match status" value="1"/>
</dbReference>